<dbReference type="CDD" id="cd24046">
    <property type="entry name" value="ASKHA_NBD_NTPDase5-like"/>
    <property type="match status" value="1"/>
</dbReference>
<dbReference type="EMBL" id="CAXLJL010000745">
    <property type="protein sequence ID" value="CAL5140602.1"/>
    <property type="molecule type" value="Genomic_DNA"/>
</dbReference>
<gene>
    <name evidence="7" type="ORF">CDAUBV1_LOCUS15911</name>
</gene>
<dbReference type="PANTHER" id="PTHR11782:SF127">
    <property type="entry name" value="NTPASE, ISOFORM F"/>
    <property type="match status" value="1"/>
</dbReference>
<comment type="caution">
    <text evidence="7">The sequence shown here is derived from an EMBL/GenBank/DDBJ whole genome shotgun (WGS) entry which is preliminary data.</text>
</comment>
<evidence type="ECO:0000256" key="1">
    <source>
        <dbReference type="ARBA" id="ARBA00009283"/>
    </source>
</evidence>
<proteinExistence type="inferred from homology"/>
<dbReference type="Pfam" id="PF01150">
    <property type="entry name" value="GDA1_CD39"/>
    <property type="match status" value="1"/>
</dbReference>
<keyword evidence="6" id="KW-0472">Membrane</keyword>
<name>A0AAV2TT75_CALDB</name>
<evidence type="ECO:0000256" key="5">
    <source>
        <dbReference type="SAM" id="MobiDB-lite"/>
    </source>
</evidence>
<feature type="active site" description="Proton acceptor" evidence="3">
    <location>
        <position position="247"/>
    </location>
</feature>
<dbReference type="Gene3D" id="3.30.420.150">
    <property type="entry name" value="Exopolyphosphatase. Domain 2"/>
    <property type="match status" value="1"/>
</dbReference>
<feature type="transmembrane region" description="Helical" evidence="6">
    <location>
        <begin position="50"/>
        <end position="68"/>
    </location>
</feature>
<evidence type="ECO:0000256" key="2">
    <source>
        <dbReference type="ARBA" id="ARBA00022801"/>
    </source>
</evidence>
<evidence type="ECO:0000256" key="4">
    <source>
        <dbReference type="PIRSR" id="PIRSR600407-2"/>
    </source>
</evidence>
<reference evidence="7" key="1">
    <citation type="submission" date="2024-06" db="EMBL/GenBank/DDBJ databases">
        <authorList>
            <person name="Liu X."/>
            <person name="Lenzi L."/>
            <person name="Haldenby T S."/>
            <person name="Uol C."/>
        </authorList>
    </citation>
    <scope>NUCLEOTIDE SEQUENCE</scope>
</reference>
<evidence type="ECO:0000256" key="3">
    <source>
        <dbReference type="PIRSR" id="PIRSR600407-1"/>
    </source>
</evidence>
<evidence type="ECO:0000313" key="8">
    <source>
        <dbReference type="Proteomes" id="UP001497525"/>
    </source>
</evidence>
<dbReference type="PANTHER" id="PTHR11782">
    <property type="entry name" value="ADENOSINE/GUANOSINE DIPHOSPHATASE"/>
    <property type="match status" value="1"/>
</dbReference>
<dbReference type="Proteomes" id="UP001497525">
    <property type="component" value="Unassembled WGS sequence"/>
</dbReference>
<evidence type="ECO:0000256" key="6">
    <source>
        <dbReference type="SAM" id="Phobius"/>
    </source>
</evidence>
<keyword evidence="4" id="KW-0547">Nucleotide-binding</keyword>
<feature type="binding site" evidence="4">
    <location>
        <begin position="286"/>
        <end position="290"/>
    </location>
    <ligand>
        <name>ATP</name>
        <dbReference type="ChEBI" id="CHEBI:30616"/>
    </ligand>
</feature>
<dbReference type="InterPro" id="IPR000407">
    <property type="entry name" value="GDA1_CD39_NTPase"/>
</dbReference>
<dbReference type="GO" id="GO:0016787">
    <property type="term" value="F:hydrolase activity"/>
    <property type="evidence" value="ECO:0007669"/>
    <property type="project" value="UniProtKB-KW"/>
</dbReference>
<comment type="similarity">
    <text evidence="1">Belongs to the GDA1/CD39 NTPase family.</text>
</comment>
<organism evidence="7 8">
    <name type="scientific">Calicophoron daubneyi</name>
    <name type="common">Rumen fluke</name>
    <name type="synonym">Paramphistomum daubneyi</name>
    <dbReference type="NCBI Taxonomy" id="300641"/>
    <lineage>
        <taxon>Eukaryota</taxon>
        <taxon>Metazoa</taxon>
        <taxon>Spiralia</taxon>
        <taxon>Lophotrochozoa</taxon>
        <taxon>Platyhelminthes</taxon>
        <taxon>Trematoda</taxon>
        <taxon>Digenea</taxon>
        <taxon>Plagiorchiida</taxon>
        <taxon>Pronocephalata</taxon>
        <taxon>Paramphistomoidea</taxon>
        <taxon>Paramphistomidae</taxon>
        <taxon>Calicophoron</taxon>
    </lineage>
</organism>
<protein>
    <submittedName>
        <fullName evidence="7">Uncharacterized protein</fullName>
    </submittedName>
</protein>
<dbReference type="AlphaFoldDB" id="A0AAV2TT75"/>
<keyword evidence="6" id="KW-0812">Transmembrane</keyword>
<evidence type="ECO:0000313" key="7">
    <source>
        <dbReference type="EMBL" id="CAL5140602.1"/>
    </source>
</evidence>
<dbReference type="GO" id="GO:0005524">
    <property type="term" value="F:ATP binding"/>
    <property type="evidence" value="ECO:0007669"/>
    <property type="project" value="UniProtKB-KW"/>
</dbReference>
<feature type="region of interest" description="Disordered" evidence="5">
    <location>
        <begin position="1"/>
        <end position="21"/>
    </location>
</feature>
<keyword evidence="6" id="KW-1133">Transmembrane helix</keyword>
<accession>A0AAV2TT75</accession>
<sequence length="555" mass="60853">MKPVDQRIEINETSSDPSSPMLTRSISSKVLYAFSLPTPRRKNALWHLRNWVLICLILFSVLLFWMGYNASDSLRTTESAITQGNSRESSYMPSIPHSAPSRLEDYYPDPRSAPSQKSKNLYGVVFDAGSTGTRVHVFNLSKAKSEFGEQYTLANELFLQVKPGLSAYAKDPSKAADSLTPLLKAAETYLPAGLCSKTAVVLRATAGLRLLKSREADDILQAVASKLSSSCLVKSKNAVSILDGNQEGLYLWISLNFMTGRMPAVGSSDADPKALSRTVGTLDLGGGSTQITFAPSDPMTLVQAPDGYATSIETGQPVNKTNIKQGKQVYSHSYLGLGLMSARYSMLHISTKRLPTQYLMNNVLYSPCTPVNTSIPWTHANRNWEIRNMPSTTSVLLESELKEASQALESESPSPVLVTCYAQALQALRDPVEGDPAADIFQPSGLIVHRPAELTEQQFYAFSYIFDLAMSVGLINDVNGTTVTIGEFRDAAQRICNKPNPDQPFECMDLNFIVALLHNGYGFPWDKKLTLQKKVKSFEISWGLGALFAEMAAAR</sequence>
<feature type="compositionally biased region" description="Polar residues" evidence="5">
    <location>
        <begin position="11"/>
        <end position="21"/>
    </location>
</feature>
<keyword evidence="4" id="KW-0067">ATP-binding</keyword>
<dbReference type="Gene3D" id="3.30.420.40">
    <property type="match status" value="1"/>
</dbReference>
<keyword evidence="2" id="KW-0378">Hydrolase</keyword>
<feature type="compositionally biased region" description="Basic and acidic residues" evidence="5">
    <location>
        <begin position="1"/>
        <end position="10"/>
    </location>
</feature>